<dbReference type="PANTHER" id="PTHR44591:SF23">
    <property type="entry name" value="CHEY SUBFAMILY"/>
    <property type="match status" value="1"/>
</dbReference>
<dbReference type="SUPFAM" id="SSF52172">
    <property type="entry name" value="CheY-like"/>
    <property type="match status" value="1"/>
</dbReference>
<evidence type="ECO:0000259" key="3">
    <source>
        <dbReference type="PROSITE" id="PS50110"/>
    </source>
</evidence>
<accession>A0A317ZI04</accession>
<dbReference type="OrthoDB" id="9808843at2"/>
<dbReference type="GO" id="GO:0000160">
    <property type="term" value="P:phosphorelay signal transduction system"/>
    <property type="evidence" value="ECO:0007669"/>
    <property type="project" value="InterPro"/>
</dbReference>
<reference evidence="4 5" key="1">
    <citation type="submission" date="2018-05" db="EMBL/GenBank/DDBJ databases">
        <title>Coraliomargarita sinensis sp. nov., isolated from a marine solar saltern.</title>
        <authorList>
            <person name="Zhou L.Y."/>
        </authorList>
    </citation>
    <scope>NUCLEOTIDE SEQUENCE [LARGE SCALE GENOMIC DNA]</scope>
    <source>
        <strain evidence="4 5">WN38</strain>
    </source>
</reference>
<feature type="modified residue" description="4-aspartylphosphate" evidence="2">
    <location>
        <position position="72"/>
    </location>
</feature>
<feature type="domain" description="Response regulatory" evidence="3">
    <location>
        <begin position="23"/>
        <end position="139"/>
    </location>
</feature>
<dbReference type="InterPro" id="IPR050595">
    <property type="entry name" value="Bact_response_regulator"/>
</dbReference>
<dbReference type="PROSITE" id="PS50110">
    <property type="entry name" value="RESPONSE_REGULATORY"/>
    <property type="match status" value="1"/>
</dbReference>
<protein>
    <recommendedName>
        <fullName evidence="3">Response regulatory domain-containing protein</fullName>
    </recommendedName>
</protein>
<dbReference type="Pfam" id="PF00072">
    <property type="entry name" value="Response_reg"/>
    <property type="match status" value="1"/>
</dbReference>
<dbReference type="Proteomes" id="UP000247099">
    <property type="component" value="Unassembled WGS sequence"/>
</dbReference>
<keyword evidence="1 2" id="KW-0597">Phosphoprotein</keyword>
<dbReference type="Gene3D" id="3.40.50.2300">
    <property type="match status" value="1"/>
</dbReference>
<evidence type="ECO:0000313" key="5">
    <source>
        <dbReference type="Proteomes" id="UP000247099"/>
    </source>
</evidence>
<sequence>MTIPTNASTSSAKDPKTLLKGKRVCILDDESAPIAILEANLAKFGLQTHSFNQPGPALTHLRTDRPDILLLDIMMPEMDGWEFYTTIRSEPELNDLPVLFVTCLADQELEREMEQDGLCATLSKPVFSDQLLEKLMQLLG</sequence>
<dbReference type="PANTHER" id="PTHR44591">
    <property type="entry name" value="STRESS RESPONSE REGULATOR PROTEIN 1"/>
    <property type="match status" value="1"/>
</dbReference>
<name>A0A317ZI04_9BACT</name>
<evidence type="ECO:0000256" key="1">
    <source>
        <dbReference type="ARBA" id="ARBA00022553"/>
    </source>
</evidence>
<proteinExistence type="predicted"/>
<dbReference type="EMBL" id="QHJQ01000009">
    <property type="protein sequence ID" value="PXA03399.1"/>
    <property type="molecule type" value="Genomic_DNA"/>
</dbReference>
<keyword evidence="5" id="KW-1185">Reference proteome</keyword>
<dbReference type="SMART" id="SM00448">
    <property type="entry name" value="REC"/>
    <property type="match status" value="1"/>
</dbReference>
<evidence type="ECO:0000313" key="4">
    <source>
        <dbReference type="EMBL" id="PXA03399.1"/>
    </source>
</evidence>
<evidence type="ECO:0000256" key="2">
    <source>
        <dbReference type="PROSITE-ProRule" id="PRU00169"/>
    </source>
</evidence>
<dbReference type="AlphaFoldDB" id="A0A317ZI04"/>
<organism evidence="4 5">
    <name type="scientific">Coraliomargarita sinensis</name>
    <dbReference type="NCBI Taxonomy" id="2174842"/>
    <lineage>
        <taxon>Bacteria</taxon>
        <taxon>Pseudomonadati</taxon>
        <taxon>Verrucomicrobiota</taxon>
        <taxon>Opitutia</taxon>
        <taxon>Puniceicoccales</taxon>
        <taxon>Coraliomargaritaceae</taxon>
        <taxon>Coraliomargarita</taxon>
    </lineage>
</organism>
<dbReference type="InterPro" id="IPR011006">
    <property type="entry name" value="CheY-like_superfamily"/>
</dbReference>
<dbReference type="InParanoid" id="A0A317ZI04"/>
<comment type="caution">
    <text evidence="4">The sequence shown here is derived from an EMBL/GenBank/DDBJ whole genome shotgun (WGS) entry which is preliminary data.</text>
</comment>
<gene>
    <name evidence="4" type="ORF">DDZ13_11935</name>
</gene>
<dbReference type="InterPro" id="IPR001789">
    <property type="entry name" value="Sig_transdc_resp-reg_receiver"/>
</dbReference>
<dbReference type="RefSeq" id="WP_110131687.1">
    <property type="nucleotide sequence ID" value="NZ_QHJQ01000009.1"/>
</dbReference>